<keyword evidence="4" id="KW-1003">Cell membrane</keyword>
<dbReference type="HOGENOM" id="CLU_116157_1_1_11"/>
<keyword evidence="9" id="KW-0472">Membrane</keyword>
<dbReference type="Proteomes" id="UP000000844">
    <property type="component" value="Chromosome"/>
</dbReference>
<dbReference type="PANTHER" id="PTHR33909:SF1">
    <property type="entry name" value="SEC TRANSLOCON ACCESSORY COMPLEX SUBUNIT YAJC"/>
    <property type="match status" value="1"/>
</dbReference>
<protein>
    <submittedName>
        <fullName evidence="11">Preprotein translocase, YajC subunit</fullName>
    </submittedName>
</protein>
<proteinExistence type="inferred from homology"/>
<accession>D3PYP8</accession>
<keyword evidence="5" id="KW-0812">Transmembrane</keyword>
<keyword evidence="3" id="KW-0813">Transport</keyword>
<feature type="region of interest" description="Disordered" evidence="10">
    <location>
        <begin position="82"/>
        <end position="123"/>
    </location>
</feature>
<dbReference type="InterPro" id="IPR003849">
    <property type="entry name" value="Preprotein_translocase_YajC"/>
</dbReference>
<dbReference type="eggNOG" id="COG1862">
    <property type="taxonomic scope" value="Bacteria"/>
</dbReference>
<comment type="subcellular location">
    <subcellularLocation>
        <location evidence="1">Cell membrane</location>
        <topology evidence="1">Single-pass membrane protein</topology>
    </subcellularLocation>
</comment>
<evidence type="ECO:0000256" key="4">
    <source>
        <dbReference type="ARBA" id="ARBA00022475"/>
    </source>
</evidence>
<dbReference type="OrthoDB" id="3711957at2"/>
<feature type="compositionally biased region" description="Basic and acidic residues" evidence="10">
    <location>
        <begin position="111"/>
        <end position="123"/>
    </location>
</feature>
<gene>
    <name evidence="11" type="ordered locus">Snas_3825</name>
</gene>
<keyword evidence="7" id="KW-1133">Transmembrane helix</keyword>
<evidence type="ECO:0000256" key="8">
    <source>
        <dbReference type="ARBA" id="ARBA00023010"/>
    </source>
</evidence>
<keyword evidence="6" id="KW-0653">Protein transport</keyword>
<keyword evidence="8" id="KW-0811">Translocation</keyword>
<evidence type="ECO:0000256" key="10">
    <source>
        <dbReference type="SAM" id="MobiDB-lite"/>
    </source>
</evidence>
<evidence type="ECO:0000256" key="5">
    <source>
        <dbReference type="ARBA" id="ARBA00022692"/>
    </source>
</evidence>
<keyword evidence="12" id="KW-1185">Reference proteome</keyword>
<dbReference type="NCBIfam" id="TIGR00739">
    <property type="entry name" value="yajC"/>
    <property type="match status" value="1"/>
</dbReference>
<reference evidence="11 12" key="1">
    <citation type="journal article" date="2009" name="Stand. Genomic Sci.">
        <title>Complete genome sequence of Stackebrandtia nassauensis type strain (LLR-40K-21).</title>
        <authorList>
            <person name="Munk C."/>
            <person name="Lapidus A."/>
            <person name="Copeland A."/>
            <person name="Jando M."/>
            <person name="Mayilraj S."/>
            <person name="Glavina Del Rio T."/>
            <person name="Nolan M."/>
            <person name="Chen F."/>
            <person name="Lucas S."/>
            <person name="Tice H."/>
            <person name="Cheng J.F."/>
            <person name="Han C."/>
            <person name="Detter J.C."/>
            <person name="Bruce D."/>
            <person name="Goodwin L."/>
            <person name="Chain P."/>
            <person name="Pitluck S."/>
            <person name="Goker M."/>
            <person name="Ovchinikova G."/>
            <person name="Pati A."/>
            <person name="Ivanova N."/>
            <person name="Mavromatis K."/>
            <person name="Chen A."/>
            <person name="Palaniappan K."/>
            <person name="Land M."/>
            <person name="Hauser L."/>
            <person name="Chang Y.J."/>
            <person name="Jeffries C.D."/>
            <person name="Bristow J."/>
            <person name="Eisen J.A."/>
            <person name="Markowitz V."/>
            <person name="Hugenholtz P."/>
            <person name="Kyrpides N.C."/>
            <person name="Klenk H.P."/>
        </authorList>
    </citation>
    <scope>NUCLEOTIDE SEQUENCE [LARGE SCALE GENOMIC DNA]</scope>
    <source>
        <strain evidence="12">DSM 44728 / CIP 108903 / NRRL B-16338 / NBRC 102104 / LLR-40K-21</strain>
    </source>
</reference>
<dbReference type="GO" id="GO:0005886">
    <property type="term" value="C:plasma membrane"/>
    <property type="evidence" value="ECO:0007669"/>
    <property type="project" value="UniProtKB-SubCell"/>
</dbReference>
<evidence type="ECO:0000313" key="12">
    <source>
        <dbReference type="Proteomes" id="UP000000844"/>
    </source>
</evidence>
<evidence type="ECO:0000256" key="3">
    <source>
        <dbReference type="ARBA" id="ARBA00022448"/>
    </source>
</evidence>
<evidence type="ECO:0000256" key="2">
    <source>
        <dbReference type="ARBA" id="ARBA00006742"/>
    </source>
</evidence>
<evidence type="ECO:0000256" key="6">
    <source>
        <dbReference type="ARBA" id="ARBA00022927"/>
    </source>
</evidence>
<comment type="similarity">
    <text evidence="2">Belongs to the YajC family.</text>
</comment>
<organism evidence="11 12">
    <name type="scientific">Stackebrandtia nassauensis (strain DSM 44728 / CIP 108903 / NRRL B-16338 / NBRC 102104 / LLR-40K-21)</name>
    <dbReference type="NCBI Taxonomy" id="446470"/>
    <lineage>
        <taxon>Bacteria</taxon>
        <taxon>Bacillati</taxon>
        <taxon>Actinomycetota</taxon>
        <taxon>Actinomycetes</taxon>
        <taxon>Glycomycetales</taxon>
        <taxon>Glycomycetaceae</taxon>
        <taxon>Stackebrandtia</taxon>
    </lineage>
</organism>
<dbReference type="AlphaFoldDB" id="D3PYP8"/>
<evidence type="ECO:0000256" key="9">
    <source>
        <dbReference type="ARBA" id="ARBA00023136"/>
    </source>
</evidence>
<dbReference type="EMBL" id="CP001778">
    <property type="protein sequence ID" value="ADD43481.1"/>
    <property type="molecule type" value="Genomic_DNA"/>
</dbReference>
<feature type="compositionally biased region" description="Acidic residues" evidence="10">
    <location>
        <begin position="82"/>
        <end position="100"/>
    </location>
</feature>
<evidence type="ECO:0000256" key="7">
    <source>
        <dbReference type="ARBA" id="ARBA00022989"/>
    </source>
</evidence>
<evidence type="ECO:0000256" key="1">
    <source>
        <dbReference type="ARBA" id="ARBA00004162"/>
    </source>
</evidence>
<sequence>MMPAVIILLMVAMYFFMIRPQNKKRREIMEKQRQAGPGQTIVTIGGLHATIIDADKDTVTLEVSPGVMCVYERGAIARVVDETVETDLTTDDDDSEDEKSEETPASAVVDMKADKSSGDDSRK</sequence>
<name>D3PYP8_STANL</name>
<dbReference type="SMART" id="SM01323">
    <property type="entry name" value="YajC"/>
    <property type="match status" value="1"/>
</dbReference>
<dbReference type="STRING" id="446470.Snas_3825"/>
<dbReference type="GO" id="GO:0015031">
    <property type="term" value="P:protein transport"/>
    <property type="evidence" value="ECO:0007669"/>
    <property type="project" value="UniProtKB-KW"/>
</dbReference>
<dbReference type="PANTHER" id="PTHR33909">
    <property type="entry name" value="SEC TRANSLOCON ACCESSORY COMPLEX SUBUNIT YAJC"/>
    <property type="match status" value="1"/>
</dbReference>
<evidence type="ECO:0000313" key="11">
    <source>
        <dbReference type="EMBL" id="ADD43481.1"/>
    </source>
</evidence>
<dbReference type="KEGG" id="sna:Snas_3825"/>
<dbReference type="Pfam" id="PF02699">
    <property type="entry name" value="YajC"/>
    <property type="match status" value="1"/>
</dbReference>